<reference evidence="2" key="1">
    <citation type="submission" date="2022-11" db="UniProtKB">
        <authorList>
            <consortium name="WormBaseParasite"/>
        </authorList>
    </citation>
    <scope>IDENTIFICATION</scope>
</reference>
<accession>A0AC34F390</accession>
<dbReference type="Proteomes" id="UP000887579">
    <property type="component" value="Unplaced"/>
</dbReference>
<dbReference type="WBParaSite" id="ES5_v2.g11421.t1">
    <property type="protein sequence ID" value="ES5_v2.g11421.t1"/>
    <property type="gene ID" value="ES5_v2.g11421"/>
</dbReference>
<name>A0AC34F390_9BILA</name>
<proteinExistence type="predicted"/>
<evidence type="ECO:0000313" key="2">
    <source>
        <dbReference type="WBParaSite" id="ES5_v2.g11421.t1"/>
    </source>
</evidence>
<protein>
    <submittedName>
        <fullName evidence="2">Carrier domain-containing protein</fullName>
    </submittedName>
</protein>
<organism evidence="1 2">
    <name type="scientific">Panagrolaimus sp. ES5</name>
    <dbReference type="NCBI Taxonomy" id="591445"/>
    <lineage>
        <taxon>Eukaryota</taxon>
        <taxon>Metazoa</taxon>
        <taxon>Ecdysozoa</taxon>
        <taxon>Nematoda</taxon>
        <taxon>Chromadorea</taxon>
        <taxon>Rhabditida</taxon>
        <taxon>Tylenchina</taxon>
        <taxon>Panagrolaimomorpha</taxon>
        <taxon>Panagrolaimoidea</taxon>
        <taxon>Panagrolaimidae</taxon>
        <taxon>Panagrolaimus</taxon>
    </lineage>
</organism>
<evidence type="ECO:0000313" key="1">
    <source>
        <dbReference type="Proteomes" id="UP000887579"/>
    </source>
</evidence>
<sequence>MPEVMLVQDREASFEGVKIIPAKKNKKFIQKSQIWYLKEIGDETLKLQIEFRNALFSAEIMENQAKRFLTLMEKVLQNPTNLPLESFDLLTKNEEDQFLDFRQSLSNPVPVISPIELIFQQLQKNPDKISVKAFNQQLTSKEFMKKIIEFAEKLEFVYEAKFKKELPLSDQPVALLLDRSIDLIILVLACWYLNLAPLMITPDWPIDRILTSLKGFQNLLLITDNGKIENKGDSFGDLISVIFIKTFYALKPNHYKSHHRLSMATSNPTDLAYLTFTSGSTGIPKAVQSLQLGLINLWQNYSHHFSITSSSTVYQVVNPAFDIFFADLISALGNGGTLFLASQKIPKMNELKECTHAYIMPAYLSQLDLDNPKILKILKNLKAILFGGEPINPNCLQKALEAGLNLFQQFGVTEHSIYSNFISPSNIDDRLVVGQNFGNFHGYLIDSDGCRLPPINLGIQGWFRSAGIAVSRGYIGANAQKQNYANFGEEPWFDGWRYFDSGDSMKYMPLKDDEKENPWNCKFIFCGRNDTQIKIRGNRVELRDVEEPFRQHSNVKEVVCLFDGSKLLTFISFKNSSLTNEKDLRELAQEKLPIYLITDTFVILEKFPLNSNGKIDRQKLLSMITVTDTHENVAKNDIKEKYSKDLTKIFCEIFAKHLKLPSILSEDDLFQKGADSLKLLMALQEIEDTVGIKLDISTIFRQRSISKTLEFNQNDITKNVQMKKQPLNNLDDKNYETKIHQLSFSQEHLWFLEKLKQDSTNSSTSDAYILKFKIISSESLIEKKWNDMIKYLLVKHPILRTQIIENNGIPSQKILEISDKLVQQLQTTDIGYSIDILKEPPVKYKLSQDLKIAEIGCHHIAIDGYSLNILINDMETFLNLSSPLAPIIPDYKYFDFIIHQKTQNFSTDLQFFQQILAKIKDFSSPTDFPRSNYSSFKAGHYRTSFETRGIDDFLSRFQISETHFVLAIFALQQFGNKFQSNTDNNISIGLPFANRTSTFSSTIGYFVNAHAIPILLPSSTESFHDFCIQIRDTVLEILSHSFVPFEIVVRQLKPKREKNKSPIFQQMIIFEDLRNPRSFNNFKVEEMDSKEAKLDQTWRIKRIQNDKLEIHVEFIEALFNEETIAKTVENFKAFTAKVLEGKIEKIGDFFDDPKTAPEEIIENLWKEILELDKIEKDANFFEEGGHSLLAARLTSMTNNKFGIKASINLLFEYQTLEEYIEAIKMLLINDNDKKQDILIEKILRENQFTQKFPANPLQIPLLELIRKATEAANVSLLEAYINQIHIQCPNGIKIDKIKNLLEQLMERHTVLRTKFGYKKIDGSTIFEYHQEINDLEYCRKFLFPSSKLTTMNIFNDSVFRAFFNEGILTLEISHLISDGHSMNILVKDLSTLFSNKPLPFLSANYQHFNQIFYENAHQLKKEQKEFWSKMFQHENNYSQIETDFIEKDFDYSSGTISKTFLNANSNLAESVKSYHCNPLTLILYSFAFRFREKLQNFNAPLRIAFCKDMRPSEDYYNCIGFFINTLIIPIEISDTIFDIDQKIKNAQKYSWITVDEIRKLMTKNDSEHIFDVMVVLDNSPTTEMSNNKLDGFQIIETNQISTKFNLTIFIQTNGKNLNVKVEYRKSLWSDETIETLLMAWEADGFEEKVPKISKALPHSNESNLITVDFDKRDITVILLEVFEKYSGNIAFKTKNTEITYNDLKKQIFQISDQIKEEYFKATGCLFGPDTIIPVISKNSIEQWLLCIGIIFAGGAYLPIDAKTPEERILNILKQLEPTLIISDVIIDGYKSIKLNKLKKSTTTNINKSFKSTVANAYNLAYIIFTSGTTGIPKGVCINRLGLSNLISDAQNFFSINSTSIIYQFTNFCFDNSILEIFAALGSGATCFIPGEYFTADKFCKNITDYGITHAMLFPGLVETFDDNELEELKKLKYWICGAEKLSKNLFKKAKSFGINIIQNYGPTETTAYCLRKRLSATDDPQNLGKPIRNAIAIVRRPDGWEAMVGSKFELFIASIGLMRGYLGRKWIEQPFVTFGDGLR</sequence>